<dbReference type="Proteomes" id="UP000308744">
    <property type="component" value="Unassembled WGS sequence"/>
</dbReference>
<evidence type="ECO:0000313" key="1">
    <source>
        <dbReference type="EMBL" id="TKI70733.1"/>
    </source>
</evidence>
<evidence type="ECO:0000313" key="2">
    <source>
        <dbReference type="Proteomes" id="UP000308744"/>
    </source>
</evidence>
<accession>A0A4V6X6A3</accession>
<organism evidence="1 2">
    <name type="scientific">Lysinibacillus mangiferihumi</name>
    <dbReference type="NCBI Taxonomy" id="1130819"/>
    <lineage>
        <taxon>Bacteria</taxon>
        <taxon>Bacillati</taxon>
        <taxon>Bacillota</taxon>
        <taxon>Bacilli</taxon>
        <taxon>Bacillales</taxon>
        <taxon>Bacillaceae</taxon>
        <taxon>Lysinibacillus</taxon>
    </lineage>
</organism>
<dbReference type="EMBL" id="SZPU01000019">
    <property type="protein sequence ID" value="TKI70733.1"/>
    <property type="molecule type" value="Genomic_DNA"/>
</dbReference>
<gene>
    <name evidence="1" type="ORF">FC756_06455</name>
</gene>
<reference evidence="1 2" key="1">
    <citation type="submission" date="2019-04" db="EMBL/GenBank/DDBJ databases">
        <title>Lysinibacillus genome sequencing.</title>
        <authorList>
            <person name="Dunlap C."/>
        </authorList>
    </citation>
    <scope>NUCLEOTIDE SEQUENCE [LARGE SCALE GENOMIC DNA]</scope>
    <source>
        <strain evidence="1 2">CCTCC AB 2010389</strain>
    </source>
</reference>
<protein>
    <submittedName>
        <fullName evidence="1">Uncharacterized protein</fullName>
    </submittedName>
</protein>
<comment type="caution">
    <text evidence="1">The sequence shown here is derived from an EMBL/GenBank/DDBJ whole genome shotgun (WGS) entry which is preliminary data.</text>
</comment>
<sequence>MKLNNNIHMNKFRVRRWLKLHPEQEIIITSEHYKHLGDIGLLKIIILGSYTDKIISYDSQLFEVMPPSLNLDPTSLSKLFRDFTQYSRERYLDNKKKPSHYI</sequence>
<name>A0A4V6X6A3_9BACI</name>
<keyword evidence="2" id="KW-1185">Reference proteome</keyword>
<proteinExistence type="predicted"/>
<dbReference type="AlphaFoldDB" id="A0A4V6X6A3"/>
<dbReference type="RefSeq" id="WP_107894133.1">
    <property type="nucleotide sequence ID" value="NZ_PYWM01000002.1"/>
</dbReference>